<keyword evidence="2" id="KW-0472">Membrane</keyword>
<evidence type="ECO:0000313" key="4">
    <source>
        <dbReference type="Proteomes" id="UP000230706"/>
    </source>
</evidence>
<dbReference type="AlphaFoldDB" id="A0A2H0ULK0"/>
<feature type="region of interest" description="Disordered" evidence="1">
    <location>
        <begin position="57"/>
        <end position="88"/>
    </location>
</feature>
<organism evidence="3 4">
    <name type="scientific">Candidatus Kaiserbacteria bacterium CG10_big_fil_rev_8_21_14_0_10_43_70</name>
    <dbReference type="NCBI Taxonomy" id="1974605"/>
    <lineage>
        <taxon>Bacteria</taxon>
        <taxon>Candidatus Kaiseribacteriota</taxon>
    </lineage>
</organism>
<feature type="compositionally biased region" description="Gly residues" evidence="1">
    <location>
        <begin position="57"/>
        <end position="67"/>
    </location>
</feature>
<accession>A0A2H0ULK0</accession>
<gene>
    <name evidence="3" type="ORF">COU13_00360</name>
</gene>
<evidence type="ECO:0000313" key="3">
    <source>
        <dbReference type="EMBL" id="PIR86566.1"/>
    </source>
</evidence>
<dbReference type="EMBL" id="PFBF01000004">
    <property type="protein sequence ID" value="PIR86566.1"/>
    <property type="molecule type" value="Genomic_DNA"/>
</dbReference>
<evidence type="ECO:0000256" key="2">
    <source>
        <dbReference type="SAM" id="Phobius"/>
    </source>
</evidence>
<dbReference type="Proteomes" id="UP000230706">
    <property type="component" value="Unassembled WGS sequence"/>
</dbReference>
<proteinExistence type="predicted"/>
<keyword evidence="2" id="KW-0812">Transmembrane</keyword>
<evidence type="ECO:0000256" key="1">
    <source>
        <dbReference type="SAM" id="MobiDB-lite"/>
    </source>
</evidence>
<name>A0A2H0ULK0_9BACT</name>
<feature type="transmembrane region" description="Helical" evidence="2">
    <location>
        <begin position="9"/>
        <end position="27"/>
    </location>
</feature>
<protein>
    <submittedName>
        <fullName evidence="3">Uncharacterized protein</fullName>
    </submittedName>
</protein>
<sequence>MTLKKGIKVMLYIIVAILGFVLVGLGLNVKNGDGKTISGKAADIFAKDVSADHDSGWWGGDDGWSGGDDGDDDGVSGATLLRSENSTR</sequence>
<comment type="caution">
    <text evidence="3">The sequence shown here is derived from an EMBL/GenBank/DDBJ whole genome shotgun (WGS) entry which is preliminary data.</text>
</comment>
<reference evidence="4" key="1">
    <citation type="submission" date="2017-09" db="EMBL/GenBank/DDBJ databases">
        <title>Depth-based differentiation of microbial function through sediment-hosted aquifers and enrichment of novel symbionts in the deep terrestrial subsurface.</title>
        <authorList>
            <person name="Probst A.J."/>
            <person name="Ladd B."/>
            <person name="Jarett J.K."/>
            <person name="Geller-Mcgrath D.E."/>
            <person name="Sieber C.M.K."/>
            <person name="Emerson J.B."/>
            <person name="Anantharaman K."/>
            <person name="Thomas B.C."/>
            <person name="Malmstrom R."/>
            <person name="Stieglmeier M."/>
            <person name="Klingl A."/>
            <person name="Woyke T."/>
            <person name="Ryan C.M."/>
            <person name="Banfield J.F."/>
        </authorList>
    </citation>
    <scope>NUCLEOTIDE SEQUENCE [LARGE SCALE GENOMIC DNA]</scope>
</reference>
<keyword evidence="2" id="KW-1133">Transmembrane helix</keyword>